<evidence type="ECO:0000256" key="1">
    <source>
        <dbReference type="ARBA" id="ARBA00022729"/>
    </source>
</evidence>
<dbReference type="RefSeq" id="WP_101616420.1">
    <property type="nucleotide sequence ID" value="NZ_NMWU01000020.1"/>
</dbReference>
<evidence type="ECO:0000259" key="3">
    <source>
        <dbReference type="PROSITE" id="PS51109"/>
    </source>
</evidence>
<dbReference type="PROSITE" id="PS51109">
    <property type="entry name" value="G5"/>
    <property type="match status" value="1"/>
</dbReference>
<dbReference type="Pfam" id="PF03990">
    <property type="entry name" value="DUF348"/>
    <property type="match status" value="3"/>
</dbReference>
<dbReference type="AlphaFoldDB" id="A0A2N5J9W6"/>
<feature type="compositionally biased region" description="Basic and acidic residues" evidence="2">
    <location>
        <begin position="300"/>
        <end position="325"/>
    </location>
</feature>
<dbReference type="Pfam" id="PF07501">
    <property type="entry name" value="G5"/>
    <property type="match status" value="1"/>
</dbReference>
<name>A0A2N5J9W6_9BIFI</name>
<dbReference type="SMART" id="SM01208">
    <property type="entry name" value="G5"/>
    <property type="match status" value="1"/>
</dbReference>
<evidence type="ECO:0000313" key="5">
    <source>
        <dbReference type="Proteomes" id="UP000235050"/>
    </source>
</evidence>
<feature type="domain" description="G5" evidence="3">
    <location>
        <begin position="204"/>
        <end position="284"/>
    </location>
</feature>
<accession>A0A2N5J9W6</accession>
<dbReference type="Proteomes" id="UP000235050">
    <property type="component" value="Unassembled WGS sequence"/>
</dbReference>
<sequence length="505" mass="54190">MARRWTPQRFMTLRRIRVAICAVTVTVACVLGFALTTHKTIALEVNGKKQTVQTYAISVDRLLEEQHIDVKTHDLVQSTSGDILANHAVVTVRSAYQATINIDGKEVPFWTVATSADQLLGFFNDNEEQATKVTVDIKNVYNQLTGGMVINKNGPVEVIADGKTSEAPNGKLPAASILDSKGIVLGKEDRVSVEKNGSSTVLRVKRVTHGTTSKTVSIPYTTQTVYDDSLEPGTTVIRQQGEAGEKKQTFNTTYVDGKAETAVLAKEETTKIAVDEIIAVGPEKPAETPSTSPSDGSSSDADKNDTADKNDSSNDNDQQKTDSKPATKPSSEPSKTSGSSNSGSSNNSGSTGSNQSTPKPTAKPTQTQTSKPTQKPTATSKPNNSGSSNSGSSNNSGSSSHSGLWHPTVAQAQAYARGAAAQRGWTGSEWDALVWLWNKESGWDWSADNPWSDAYGIPQALPGSKMGTGWQDDGAVQINWGLQYIAERYGSPTQAKAYWLKHNWY</sequence>
<keyword evidence="1" id="KW-0732">Signal</keyword>
<protein>
    <submittedName>
        <fullName evidence="4">Lytic transglycosylase</fullName>
    </submittedName>
</protein>
<dbReference type="EMBL" id="NMWU01000020">
    <property type="protein sequence ID" value="PLS31014.1"/>
    <property type="molecule type" value="Genomic_DNA"/>
</dbReference>
<evidence type="ECO:0000256" key="2">
    <source>
        <dbReference type="SAM" id="MobiDB-lite"/>
    </source>
</evidence>
<keyword evidence="5" id="KW-1185">Reference proteome</keyword>
<dbReference type="InterPro" id="IPR011098">
    <property type="entry name" value="G5_dom"/>
</dbReference>
<feature type="compositionally biased region" description="Low complexity" evidence="2">
    <location>
        <begin position="288"/>
        <end position="299"/>
    </location>
</feature>
<dbReference type="PROSITE" id="PS51257">
    <property type="entry name" value="PROKAR_LIPOPROTEIN"/>
    <property type="match status" value="1"/>
</dbReference>
<dbReference type="Gene3D" id="2.20.230.10">
    <property type="entry name" value="Resuscitation-promoting factor rpfb"/>
    <property type="match status" value="1"/>
</dbReference>
<comment type="caution">
    <text evidence="4">The sequence shown here is derived from an EMBL/GenBank/DDBJ whole genome shotgun (WGS) entry which is preliminary data.</text>
</comment>
<reference evidence="4 5" key="1">
    <citation type="submission" date="2017-07" db="EMBL/GenBank/DDBJ databases">
        <title>Bifidobacterium novel species.</title>
        <authorList>
            <person name="Lugli G.A."/>
            <person name="Milani C."/>
            <person name="Duranti S."/>
            <person name="Mangifesta M."/>
        </authorList>
    </citation>
    <scope>NUCLEOTIDE SEQUENCE [LARGE SCALE GENOMIC DNA]</scope>
    <source>
        <strain evidence="5">Uis1B</strain>
    </source>
</reference>
<feature type="region of interest" description="Disordered" evidence="2">
    <location>
        <begin position="277"/>
        <end position="404"/>
    </location>
</feature>
<evidence type="ECO:0000313" key="4">
    <source>
        <dbReference type="EMBL" id="PLS31014.1"/>
    </source>
</evidence>
<dbReference type="InterPro" id="IPR007137">
    <property type="entry name" value="DUF348"/>
</dbReference>
<feature type="compositionally biased region" description="Low complexity" evidence="2">
    <location>
        <begin position="326"/>
        <end position="403"/>
    </location>
</feature>
<dbReference type="OrthoDB" id="9766277at2"/>
<proteinExistence type="predicted"/>
<gene>
    <name evidence="4" type="ORF">Uis1B_1126</name>
</gene>
<organism evidence="4 5">
    <name type="scientific">Bifidobacterium margollesii</name>
    <dbReference type="NCBI Taxonomy" id="2020964"/>
    <lineage>
        <taxon>Bacteria</taxon>
        <taxon>Bacillati</taxon>
        <taxon>Actinomycetota</taxon>
        <taxon>Actinomycetes</taxon>
        <taxon>Bifidobacteriales</taxon>
        <taxon>Bifidobacteriaceae</taxon>
        <taxon>Bifidobacterium</taxon>
    </lineage>
</organism>